<accession>A0A803Q5A2</accession>
<dbReference type="Proteomes" id="UP000596661">
    <property type="component" value="Chromosome 7"/>
</dbReference>
<dbReference type="Gramene" id="evm.model.07.504">
    <property type="protein sequence ID" value="cds.evm.model.07.504"/>
    <property type="gene ID" value="evm.TU.07.504"/>
</dbReference>
<proteinExistence type="predicted"/>
<sequence length="81" mass="8978">MLFFSTEIMVPLMGKLVHPTVSCGGFRAYFGCRAIATSAMEQVEEDSSDCNGSVLISRKQSRTSDDEMNKKAIVDIKEKLQ</sequence>
<reference evidence="1" key="2">
    <citation type="submission" date="2021-03" db="UniProtKB">
        <authorList>
            <consortium name="EnsemblPlants"/>
        </authorList>
    </citation>
    <scope>IDENTIFICATION</scope>
</reference>
<reference evidence="1" key="1">
    <citation type="submission" date="2018-11" db="EMBL/GenBank/DDBJ databases">
        <authorList>
            <person name="Grassa J C."/>
        </authorList>
    </citation>
    <scope>NUCLEOTIDE SEQUENCE [LARGE SCALE GENOMIC DNA]</scope>
</reference>
<dbReference type="EnsemblPlants" id="evm.model.07.504">
    <property type="protein sequence ID" value="cds.evm.model.07.504"/>
    <property type="gene ID" value="evm.TU.07.504"/>
</dbReference>
<evidence type="ECO:0000313" key="1">
    <source>
        <dbReference type="EnsemblPlants" id="cds.evm.model.07.504"/>
    </source>
</evidence>
<dbReference type="AlphaFoldDB" id="A0A803Q5A2"/>
<protein>
    <submittedName>
        <fullName evidence="1">Uncharacterized protein</fullName>
    </submittedName>
</protein>
<name>A0A803Q5A2_CANSA</name>
<organism evidence="1 2">
    <name type="scientific">Cannabis sativa</name>
    <name type="common">Hemp</name>
    <name type="synonym">Marijuana</name>
    <dbReference type="NCBI Taxonomy" id="3483"/>
    <lineage>
        <taxon>Eukaryota</taxon>
        <taxon>Viridiplantae</taxon>
        <taxon>Streptophyta</taxon>
        <taxon>Embryophyta</taxon>
        <taxon>Tracheophyta</taxon>
        <taxon>Spermatophyta</taxon>
        <taxon>Magnoliopsida</taxon>
        <taxon>eudicotyledons</taxon>
        <taxon>Gunneridae</taxon>
        <taxon>Pentapetalae</taxon>
        <taxon>rosids</taxon>
        <taxon>fabids</taxon>
        <taxon>Rosales</taxon>
        <taxon>Cannabaceae</taxon>
        <taxon>Cannabis</taxon>
    </lineage>
</organism>
<evidence type="ECO:0000313" key="2">
    <source>
        <dbReference type="Proteomes" id="UP000596661"/>
    </source>
</evidence>
<keyword evidence="2" id="KW-1185">Reference proteome</keyword>
<dbReference type="EMBL" id="UZAU01000635">
    <property type="status" value="NOT_ANNOTATED_CDS"/>
    <property type="molecule type" value="Genomic_DNA"/>
</dbReference>